<name>A0AAW2J468_SESRA</name>
<dbReference type="AlphaFoldDB" id="A0AAW2J468"/>
<evidence type="ECO:0000313" key="1">
    <source>
        <dbReference type="EMBL" id="KAL0288791.1"/>
    </source>
</evidence>
<sequence length="102" mass="11509">MDFPPDTQREELLLENSSEATPQEVVASSSVPMVPNDNISILRRSTKASQSHERYGLLVIGQLHNDPKTCEEAMSDIDSENWLEAMRSEMDFMISNKDGRPI</sequence>
<reference evidence="1" key="2">
    <citation type="journal article" date="2024" name="Plant">
        <title>Genomic evolution and insights into agronomic trait innovations of Sesamum species.</title>
        <authorList>
            <person name="Miao H."/>
            <person name="Wang L."/>
            <person name="Qu L."/>
            <person name="Liu H."/>
            <person name="Sun Y."/>
            <person name="Le M."/>
            <person name="Wang Q."/>
            <person name="Wei S."/>
            <person name="Zheng Y."/>
            <person name="Lin W."/>
            <person name="Duan Y."/>
            <person name="Cao H."/>
            <person name="Xiong S."/>
            <person name="Wang X."/>
            <person name="Wei L."/>
            <person name="Li C."/>
            <person name="Ma Q."/>
            <person name="Ju M."/>
            <person name="Zhao R."/>
            <person name="Li G."/>
            <person name="Mu C."/>
            <person name="Tian Q."/>
            <person name="Mei H."/>
            <person name="Zhang T."/>
            <person name="Gao T."/>
            <person name="Zhang H."/>
        </authorList>
    </citation>
    <scope>NUCLEOTIDE SEQUENCE</scope>
    <source>
        <strain evidence="1">G02</strain>
    </source>
</reference>
<gene>
    <name evidence="1" type="ORF">Sradi_7089200</name>
</gene>
<dbReference type="EMBL" id="JACGWJ010000745">
    <property type="protein sequence ID" value="KAL0288791.1"/>
    <property type="molecule type" value="Genomic_DNA"/>
</dbReference>
<comment type="caution">
    <text evidence="1">The sequence shown here is derived from an EMBL/GenBank/DDBJ whole genome shotgun (WGS) entry which is preliminary data.</text>
</comment>
<accession>A0AAW2J468</accession>
<proteinExistence type="predicted"/>
<reference evidence="1" key="1">
    <citation type="submission" date="2020-06" db="EMBL/GenBank/DDBJ databases">
        <authorList>
            <person name="Li T."/>
            <person name="Hu X."/>
            <person name="Zhang T."/>
            <person name="Song X."/>
            <person name="Zhang H."/>
            <person name="Dai N."/>
            <person name="Sheng W."/>
            <person name="Hou X."/>
            <person name="Wei L."/>
        </authorList>
    </citation>
    <scope>NUCLEOTIDE SEQUENCE</scope>
    <source>
        <strain evidence="1">G02</strain>
        <tissue evidence="1">Leaf</tissue>
    </source>
</reference>
<protein>
    <submittedName>
        <fullName evidence="1">Uncharacterized protein</fullName>
    </submittedName>
</protein>
<organism evidence="1">
    <name type="scientific">Sesamum radiatum</name>
    <name type="common">Black benniseed</name>
    <dbReference type="NCBI Taxonomy" id="300843"/>
    <lineage>
        <taxon>Eukaryota</taxon>
        <taxon>Viridiplantae</taxon>
        <taxon>Streptophyta</taxon>
        <taxon>Embryophyta</taxon>
        <taxon>Tracheophyta</taxon>
        <taxon>Spermatophyta</taxon>
        <taxon>Magnoliopsida</taxon>
        <taxon>eudicotyledons</taxon>
        <taxon>Gunneridae</taxon>
        <taxon>Pentapetalae</taxon>
        <taxon>asterids</taxon>
        <taxon>lamiids</taxon>
        <taxon>Lamiales</taxon>
        <taxon>Pedaliaceae</taxon>
        <taxon>Sesamum</taxon>
    </lineage>
</organism>